<dbReference type="InterPro" id="IPR002542">
    <property type="entry name" value="T20D4.11-like_dom"/>
</dbReference>
<dbReference type="InterPro" id="IPR016638">
    <property type="entry name" value="UPF0376"/>
</dbReference>
<proteinExistence type="predicted"/>
<feature type="domain" description="T20D4.11-like" evidence="2">
    <location>
        <begin position="26"/>
        <end position="179"/>
    </location>
</feature>
<evidence type="ECO:0000313" key="3">
    <source>
        <dbReference type="EMBL" id="UMM20018.1"/>
    </source>
</evidence>
<gene>
    <name evidence="3" type="ORF">L5515_015399</name>
</gene>
<sequence length="186" mass="21130">MHQIIQTIILLCLFGTAVSKSCLANPQARKCLEVFKELGEQAGHYDLTNKNSTVPTNALCGRFKRCAPTFSCDPEPKLVYAVNITILFCDSIDFFTNTFLPCQMKLDADTTECTRAWDPFPKEIKDKKVMKEVQEYACKNYFGKDNCMKDHIIQVCDVEMWNGFRKHHLALNTIIGACDFKEGEPA</sequence>
<dbReference type="Pfam" id="PF01579">
    <property type="entry name" value="DUF19"/>
    <property type="match status" value="1"/>
</dbReference>
<evidence type="ECO:0000259" key="2">
    <source>
        <dbReference type="Pfam" id="PF01579"/>
    </source>
</evidence>
<dbReference type="PANTHER" id="PTHR21453:SF14">
    <property type="entry name" value="DUF19 DOMAIN-CONTAINING PROTEIN"/>
    <property type="match status" value="1"/>
</dbReference>
<keyword evidence="4" id="KW-1185">Reference proteome</keyword>
<dbReference type="AlphaFoldDB" id="A0AAE9JA33"/>
<protein>
    <recommendedName>
        <fullName evidence="2">T20D4.11-like domain-containing protein</fullName>
    </recommendedName>
</protein>
<reference evidence="3 4" key="1">
    <citation type="submission" date="2022-04" db="EMBL/GenBank/DDBJ databases">
        <title>Chromosome-level reference genomes for two strains of Caenorhabditis briggsae: an improved platform for comparative genomics.</title>
        <authorList>
            <person name="Stevens L."/>
            <person name="Andersen E."/>
        </authorList>
    </citation>
    <scope>NUCLEOTIDE SEQUENCE [LARGE SCALE GENOMIC DNA]</scope>
    <source>
        <strain evidence="3">VX34</strain>
        <tissue evidence="3">Whole-organism</tissue>
    </source>
</reference>
<feature type="signal peptide" evidence="1">
    <location>
        <begin position="1"/>
        <end position="19"/>
    </location>
</feature>
<name>A0AAE9JA33_CAEBR</name>
<dbReference type="PIRSF" id="PIRSF015697">
    <property type="entry name" value="UCP015697"/>
    <property type="match status" value="1"/>
</dbReference>
<feature type="chain" id="PRO_5042267062" description="T20D4.11-like domain-containing protein" evidence="1">
    <location>
        <begin position="20"/>
        <end position="186"/>
    </location>
</feature>
<keyword evidence="1" id="KW-0732">Signal</keyword>
<evidence type="ECO:0000256" key="1">
    <source>
        <dbReference type="SAM" id="SignalP"/>
    </source>
</evidence>
<dbReference type="Proteomes" id="UP000829354">
    <property type="component" value="Chromosome II"/>
</dbReference>
<evidence type="ECO:0000313" key="4">
    <source>
        <dbReference type="Proteomes" id="UP000829354"/>
    </source>
</evidence>
<dbReference type="PANTHER" id="PTHR21453">
    <property type="entry name" value="DUF19 DOMAIN-CONTAINING PROTEIN-RELATED-RELATED"/>
    <property type="match status" value="1"/>
</dbReference>
<dbReference type="EMBL" id="CP092621">
    <property type="protein sequence ID" value="UMM20018.1"/>
    <property type="molecule type" value="Genomic_DNA"/>
</dbReference>
<accession>A0AAE9JA33</accession>
<organism evidence="3 4">
    <name type="scientific">Caenorhabditis briggsae</name>
    <dbReference type="NCBI Taxonomy" id="6238"/>
    <lineage>
        <taxon>Eukaryota</taxon>
        <taxon>Metazoa</taxon>
        <taxon>Ecdysozoa</taxon>
        <taxon>Nematoda</taxon>
        <taxon>Chromadorea</taxon>
        <taxon>Rhabditida</taxon>
        <taxon>Rhabditina</taxon>
        <taxon>Rhabditomorpha</taxon>
        <taxon>Rhabditoidea</taxon>
        <taxon>Rhabditidae</taxon>
        <taxon>Peloderinae</taxon>
        <taxon>Caenorhabditis</taxon>
    </lineage>
</organism>